<dbReference type="EMBL" id="JAJVCN010000004">
    <property type="protein sequence ID" value="MCE7010218.1"/>
    <property type="molecule type" value="Genomic_DNA"/>
</dbReference>
<dbReference type="RefSeq" id="WP_233731729.1">
    <property type="nucleotide sequence ID" value="NZ_JAJVCN010000004.1"/>
</dbReference>
<name>A0ABS8ZUW7_9PSEU</name>
<dbReference type="SUPFAM" id="SSF53300">
    <property type="entry name" value="vWA-like"/>
    <property type="match status" value="1"/>
</dbReference>
<dbReference type="Gene3D" id="2.60.40.3670">
    <property type="match status" value="1"/>
</dbReference>
<proteinExistence type="predicted"/>
<dbReference type="Gene3D" id="3.40.50.410">
    <property type="entry name" value="von Willebrand factor, type A domain"/>
    <property type="match status" value="1"/>
</dbReference>
<reference evidence="2 3" key="1">
    <citation type="submission" date="2021-12" db="EMBL/GenBank/DDBJ databases">
        <title>Genome sequence of Kibdelosporangium philippinense ATCC 49844.</title>
        <authorList>
            <person name="Fedorov E.A."/>
            <person name="Omeragic M."/>
            <person name="Shalygina K.F."/>
            <person name="Maclea K.S."/>
        </authorList>
    </citation>
    <scope>NUCLEOTIDE SEQUENCE [LARGE SCALE GENOMIC DNA]</scope>
    <source>
        <strain evidence="2 3">ATCC 49844</strain>
    </source>
</reference>
<dbReference type="SMART" id="SM00327">
    <property type="entry name" value="VWA"/>
    <property type="match status" value="1"/>
</dbReference>
<sequence length="461" mass="49444">MTSFSVDLYQNKYLSTSDRYLHAVLVVRIDGVAKQSVAAAEVLLVDCSSSMDWPPTKIANARKAAEAAIDSLRDGTMFAIVSGTATATMRFPATEELCAANPDTRARAKAVAANLVANGGTAMSTWLALANRLLGQHPHAIRHALLLTDGVNQGEAPADLHRVLDQCRGRFTCDARGIGDDWKPEELRTIASVLQGTADAVVEDEELVADFGQIIQSSMGKVVRDLRLRIHTPPFVEVDFVWQVAPTRLPLVSADVADGGVEVATGPWGEETREFLIGLRLDDLSGRPQLEDLQLGRVGLATEDAIGTLPAELPILGHITGDVTLSTQIHDLVSRHTVQAKLTEKLGEGWANFGEGDRDAAARAWGEAAKMATELGNEEVLRRLRRLVDIEDAARGLVHLKESVRPRDGFSLILSDLSWQSDAAREPVPVGEPVKCPQCKTLSPAGSAVCMANGHPLGGAS</sequence>
<accession>A0ABS8ZUW7</accession>
<evidence type="ECO:0000313" key="3">
    <source>
        <dbReference type="Proteomes" id="UP001521150"/>
    </source>
</evidence>
<dbReference type="Gene3D" id="1.20.120.1690">
    <property type="match status" value="1"/>
</dbReference>
<evidence type="ECO:0000259" key="1">
    <source>
        <dbReference type="PROSITE" id="PS50234"/>
    </source>
</evidence>
<dbReference type="PROSITE" id="PS50234">
    <property type="entry name" value="VWFA"/>
    <property type="match status" value="1"/>
</dbReference>
<comment type="caution">
    <text evidence="2">The sequence shown here is derived from an EMBL/GenBank/DDBJ whole genome shotgun (WGS) entry which is preliminary data.</text>
</comment>
<evidence type="ECO:0000313" key="2">
    <source>
        <dbReference type="EMBL" id="MCE7010218.1"/>
    </source>
</evidence>
<organism evidence="2 3">
    <name type="scientific">Kibdelosporangium philippinense</name>
    <dbReference type="NCBI Taxonomy" id="211113"/>
    <lineage>
        <taxon>Bacteria</taxon>
        <taxon>Bacillati</taxon>
        <taxon>Actinomycetota</taxon>
        <taxon>Actinomycetes</taxon>
        <taxon>Pseudonocardiales</taxon>
        <taxon>Pseudonocardiaceae</taxon>
        <taxon>Kibdelosporangium</taxon>
    </lineage>
</organism>
<keyword evidence="3" id="KW-1185">Reference proteome</keyword>
<dbReference type="InterPro" id="IPR036465">
    <property type="entry name" value="vWFA_dom_sf"/>
</dbReference>
<dbReference type="Proteomes" id="UP001521150">
    <property type="component" value="Unassembled WGS sequence"/>
</dbReference>
<dbReference type="PANTHER" id="PTHR45737">
    <property type="entry name" value="VON WILLEBRAND FACTOR A DOMAIN-CONTAINING PROTEIN 5A"/>
    <property type="match status" value="1"/>
</dbReference>
<feature type="domain" description="VWFA" evidence="1">
    <location>
        <begin position="40"/>
        <end position="226"/>
    </location>
</feature>
<dbReference type="PANTHER" id="PTHR45737:SF6">
    <property type="entry name" value="VON WILLEBRAND FACTOR A DOMAIN-CONTAINING PROTEIN 5A"/>
    <property type="match status" value="1"/>
</dbReference>
<dbReference type="InterPro" id="IPR002035">
    <property type="entry name" value="VWF_A"/>
</dbReference>
<dbReference type="CDD" id="cd00198">
    <property type="entry name" value="vWFA"/>
    <property type="match status" value="1"/>
</dbReference>
<protein>
    <submittedName>
        <fullName evidence="2">VWA domain-containing protein</fullName>
    </submittedName>
</protein>
<dbReference type="Pfam" id="PF13768">
    <property type="entry name" value="VWA_3"/>
    <property type="match status" value="1"/>
</dbReference>
<gene>
    <name evidence="2" type="ORF">LWC34_46560</name>
</gene>